<dbReference type="STRING" id="111105.HR09_09905"/>
<evidence type="ECO:0000313" key="1">
    <source>
        <dbReference type="EMBL" id="KGN87765.1"/>
    </source>
</evidence>
<dbReference type="GeneID" id="57240399"/>
<proteinExistence type="predicted"/>
<dbReference type="OrthoDB" id="9790776at2"/>
<dbReference type="EMBL" id="JRAI01000008">
    <property type="protein sequence ID" value="KGN87765.1"/>
    <property type="molecule type" value="Genomic_DNA"/>
</dbReference>
<dbReference type="GO" id="GO:0019867">
    <property type="term" value="C:outer membrane"/>
    <property type="evidence" value="ECO:0007669"/>
    <property type="project" value="InterPro"/>
</dbReference>
<dbReference type="eggNOG" id="ENOG5032RR7">
    <property type="taxonomic scope" value="Bacteria"/>
</dbReference>
<accession>A0A099WRH1</accession>
<reference evidence="1 2" key="1">
    <citation type="submission" date="2014-08" db="EMBL/GenBank/DDBJ databases">
        <title>Porphyromonas gulae strain:COT-052_OH1451 Genome sequencing.</title>
        <authorList>
            <person name="Wallis C."/>
            <person name="Deusch O."/>
            <person name="O'Flynn C."/>
            <person name="Davis I."/>
            <person name="Jospin G."/>
            <person name="Darling A.E."/>
            <person name="Coil D.A."/>
            <person name="Alexiev A."/>
            <person name="Horsfall A."/>
            <person name="Kirkwood N."/>
            <person name="Harris S."/>
            <person name="Eisen J.A."/>
        </authorList>
    </citation>
    <scope>NUCLEOTIDE SEQUENCE [LARGE SCALE GENOMIC DNA]</scope>
    <source>
        <strain evidence="2">COT-052 OH1451</strain>
    </source>
</reference>
<organism evidence="1 2">
    <name type="scientific">Porphyromonas gulae</name>
    <dbReference type="NCBI Taxonomy" id="111105"/>
    <lineage>
        <taxon>Bacteria</taxon>
        <taxon>Pseudomonadati</taxon>
        <taxon>Bacteroidota</taxon>
        <taxon>Bacteroidia</taxon>
        <taxon>Bacteroidales</taxon>
        <taxon>Porphyromonadaceae</taxon>
        <taxon>Porphyromonas</taxon>
    </lineage>
</organism>
<name>A0A099WRH1_9PORP</name>
<dbReference type="RefSeq" id="WP_039419580.1">
    <property type="nucleotide sequence ID" value="NZ_JASBZW010000011.1"/>
</dbReference>
<dbReference type="Proteomes" id="UP000030130">
    <property type="component" value="Unassembled WGS sequence"/>
</dbReference>
<dbReference type="InterPro" id="IPR007485">
    <property type="entry name" value="LPS_assembly_LptE"/>
</dbReference>
<keyword evidence="1" id="KW-0449">Lipoprotein</keyword>
<evidence type="ECO:0000313" key="2">
    <source>
        <dbReference type="Proteomes" id="UP000030130"/>
    </source>
</evidence>
<sequence length="179" mass="20211">MDWNRTLGRYSLSAFAMVLIVLLTCSACSISYSFNGGALDYSRVKTLYMPDVTNQATRVYPPLAQNMTEALQNHFTRRTKLEMARTNDADMIIEVVITNYDLAPLAVQDNDLAARTKVTLSIQVHYENKAFPEQSFDRDFTSSTDFDSGQDLVTVQDALLANMVEDLVKQVYNATVENW</sequence>
<protein>
    <submittedName>
        <fullName evidence="1">Lipoprotein</fullName>
    </submittedName>
</protein>
<dbReference type="AlphaFoldDB" id="A0A099WRH1"/>
<gene>
    <name evidence="1" type="ORF">HR08_01480</name>
</gene>
<dbReference type="Pfam" id="PF04390">
    <property type="entry name" value="LptE"/>
    <property type="match status" value="1"/>
</dbReference>
<comment type="caution">
    <text evidence="1">The sequence shown here is derived from an EMBL/GenBank/DDBJ whole genome shotgun (WGS) entry which is preliminary data.</text>
</comment>
<dbReference type="GO" id="GO:0043165">
    <property type="term" value="P:Gram-negative-bacterium-type cell outer membrane assembly"/>
    <property type="evidence" value="ECO:0007669"/>
    <property type="project" value="InterPro"/>
</dbReference>